<dbReference type="GO" id="GO:0047605">
    <property type="term" value="F:acetolactate decarboxylase activity"/>
    <property type="evidence" value="ECO:0007669"/>
    <property type="project" value="UniProtKB-UniRule"/>
</dbReference>
<evidence type="ECO:0000256" key="5">
    <source>
        <dbReference type="ARBA" id="ARBA00020164"/>
    </source>
</evidence>
<comment type="pathway">
    <text evidence="2 9">Polyol metabolism; (R,R)-butane-2,3-diol biosynthesis; (R,R)-butane-2,3-diol from pyruvate: step 2/3.</text>
</comment>
<dbReference type="Proteomes" id="UP000192775">
    <property type="component" value="Chromosome"/>
</dbReference>
<dbReference type="RefSeq" id="WP_085020633.1">
    <property type="nucleotide sequence ID" value="NZ_BMHD01000001.1"/>
</dbReference>
<dbReference type="PANTHER" id="PTHR35524:SF1">
    <property type="entry name" value="ALPHA-ACETOLACTATE DECARBOXYLASE"/>
    <property type="match status" value="1"/>
</dbReference>
<keyword evidence="8 9" id="KW-0456">Lyase</keyword>
<proteinExistence type="inferred from homology"/>
<dbReference type="AlphaFoldDB" id="A0A1X9LMQ6"/>
<protein>
    <recommendedName>
        <fullName evidence="5 9">Alpha-acetolactate decarboxylase</fullName>
        <ecNumber evidence="4 9">4.1.1.5</ecNumber>
    </recommendedName>
</protein>
<evidence type="ECO:0000256" key="9">
    <source>
        <dbReference type="PIRNR" id="PIRNR001332"/>
    </source>
</evidence>
<dbReference type="GO" id="GO:0045151">
    <property type="term" value="P:acetoin biosynthetic process"/>
    <property type="evidence" value="ECO:0007669"/>
    <property type="project" value="UniProtKB-UniRule"/>
</dbReference>
<name>A0A1X9LMQ6_9MICO</name>
<accession>A0A1X9LMQ6</accession>
<dbReference type="Gene3D" id="3.30.1330.80">
    <property type="entry name" value="Hypothetical protein, similar to alpha- acetolactate decarboxylase, domain 2"/>
    <property type="match status" value="2"/>
</dbReference>
<evidence type="ECO:0000256" key="8">
    <source>
        <dbReference type="ARBA" id="ARBA00023239"/>
    </source>
</evidence>
<gene>
    <name evidence="10" type="ORF">B5808_15680</name>
</gene>
<keyword evidence="7 9" id="KW-0005">Acetoin biosynthesis</keyword>
<dbReference type="NCBIfam" id="TIGR01252">
    <property type="entry name" value="acetolac_decarb"/>
    <property type="match status" value="1"/>
</dbReference>
<sequence length="245" mass="26519">MTRAAIRPGATLTQFSVIEALMVGDYDGVFRMRDALRFGDVGIGCTDRIEAEVVVLDGRPWQCRSDGSCSPLDPDALLPFVEMCHLDPDAVVHPLGEITHDELAAAVDGALASRNHFHAIRVDGEFSRVRIRATPAQTPPYRPLAEVAKEQVEHELVEMTGTLIGFWSPSIYQGITVAGLHLHFLTDDRSTGGHVLDVVTTRGAMRVSAYADFDLRLPESGAFLGSSLSGDLDAEIVAVEGRTAH</sequence>
<evidence type="ECO:0000256" key="6">
    <source>
        <dbReference type="ARBA" id="ARBA00022793"/>
    </source>
</evidence>
<dbReference type="InterPro" id="IPR005128">
    <property type="entry name" value="Acetolactate_a_deCO2ase"/>
</dbReference>
<comment type="catalytic activity">
    <reaction evidence="1 9">
        <text>(2S)-2-acetolactate + H(+) = (R)-acetoin + CO2</text>
        <dbReference type="Rhea" id="RHEA:21580"/>
        <dbReference type="ChEBI" id="CHEBI:15378"/>
        <dbReference type="ChEBI" id="CHEBI:15686"/>
        <dbReference type="ChEBI" id="CHEBI:16526"/>
        <dbReference type="ChEBI" id="CHEBI:58476"/>
        <dbReference type="EC" id="4.1.1.5"/>
    </reaction>
</comment>
<dbReference type="Pfam" id="PF03306">
    <property type="entry name" value="AAL_decarboxy"/>
    <property type="match status" value="1"/>
</dbReference>
<reference evidence="10 11" key="1">
    <citation type="submission" date="2017-04" db="EMBL/GenBank/DDBJ databases">
        <authorList>
            <person name="Afonso C.L."/>
            <person name="Miller P.J."/>
            <person name="Scott M.A."/>
            <person name="Spackman E."/>
            <person name="Goraichik I."/>
            <person name="Dimitrov K.M."/>
            <person name="Suarez D.L."/>
            <person name="Swayne D.E."/>
        </authorList>
    </citation>
    <scope>NUCLEOTIDE SEQUENCE [LARGE SCALE GENOMIC DNA]</scope>
    <source>
        <strain evidence="11">XA(T)</strain>
    </source>
</reference>
<keyword evidence="11" id="KW-1185">Reference proteome</keyword>
<organism evidence="10 11">
    <name type="scientific">Cnuibacter physcomitrellae</name>
    <dbReference type="NCBI Taxonomy" id="1619308"/>
    <lineage>
        <taxon>Bacteria</taxon>
        <taxon>Bacillati</taxon>
        <taxon>Actinomycetota</taxon>
        <taxon>Actinomycetes</taxon>
        <taxon>Micrococcales</taxon>
        <taxon>Microbacteriaceae</taxon>
        <taxon>Cnuibacter</taxon>
    </lineage>
</organism>
<dbReference type="CDD" id="cd17299">
    <property type="entry name" value="acetolactate_decarboxylase"/>
    <property type="match status" value="1"/>
</dbReference>
<evidence type="ECO:0000256" key="4">
    <source>
        <dbReference type="ARBA" id="ARBA00013204"/>
    </source>
</evidence>
<dbReference type="STRING" id="1619308.B5808_15680"/>
<dbReference type="PANTHER" id="PTHR35524">
    <property type="entry name" value="ALPHA-ACETOLACTATE DECARBOXYLASE"/>
    <property type="match status" value="1"/>
</dbReference>
<dbReference type="SUPFAM" id="SSF117856">
    <property type="entry name" value="AF0104/ALDC/Ptd012-like"/>
    <property type="match status" value="1"/>
</dbReference>
<dbReference type="KEGG" id="cphy:B5808_15680"/>
<dbReference type="EMBL" id="CP020715">
    <property type="protein sequence ID" value="ARJ06495.1"/>
    <property type="molecule type" value="Genomic_DNA"/>
</dbReference>
<evidence type="ECO:0000256" key="1">
    <source>
        <dbReference type="ARBA" id="ARBA00001784"/>
    </source>
</evidence>
<dbReference type="UniPathway" id="UPA00626">
    <property type="reaction ID" value="UER00678"/>
</dbReference>
<evidence type="ECO:0000256" key="2">
    <source>
        <dbReference type="ARBA" id="ARBA00005170"/>
    </source>
</evidence>
<evidence type="ECO:0000313" key="10">
    <source>
        <dbReference type="EMBL" id="ARJ06495.1"/>
    </source>
</evidence>
<keyword evidence="6 9" id="KW-0210">Decarboxylase</keyword>
<dbReference type="PIRSF" id="PIRSF001332">
    <property type="entry name" value="Acetolac_decarb"/>
    <property type="match status" value="1"/>
</dbReference>
<evidence type="ECO:0000256" key="7">
    <source>
        <dbReference type="ARBA" id="ARBA00023061"/>
    </source>
</evidence>
<evidence type="ECO:0000256" key="3">
    <source>
        <dbReference type="ARBA" id="ARBA00007106"/>
    </source>
</evidence>
<comment type="similarity">
    <text evidence="3 9">Belongs to the alpha-acetolactate decarboxylase family.</text>
</comment>
<evidence type="ECO:0000313" key="11">
    <source>
        <dbReference type="Proteomes" id="UP000192775"/>
    </source>
</evidence>
<dbReference type="EC" id="4.1.1.5" evidence="4 9"/>